<keyword evidence="3 6" id="KW-0812">Transmembrane</keyword>
<feature type="transmembrane region" description="Helical" evidence="6">
    <location>
        <begin position="68"/>
        <end position="90"/>
    </location>
</feature>
<evidence type="ECO:0000313" key="8">
    <source>
        <dbReference type="EMBL" id="SVB83301.1"/>
    </source>
</evidence>
<organism evidence="8">
    <name type="scientific">marine metagenome</name>
    <dbReference type="NCBI Taxonomy" id="408172"/>
    <lineage>
        <taxon>unclassified sequences</taxon>
        <taxon>metagenomes</taxon>
        <taxon>ecological metagenomes</taxon>
    </lineage>
</organism>
<dbReference type="InterPro" id="IPR000620">
    <property type="entry name" value="EamA_dom"/>
</dbReference>
<dbReference type="Pfam" id="PF00892">
    <property type="entry name" value="EamA"/>
    <property type="match status" value="2"/>
</dbReference>
<feature type="domain" description="EamA" evidence="7">
    <location>
        <begin position="153"/>
        <end position="273"/>
    </location>
</feature>
<dbReference type="SUPFAM" id="SSF103481">
    <property type="entry name" value="Multidrug resistance efflux transporter EmrE"/>
    <property type="match status" value="2"/>
</dbReference>
<feature type="transmembrane region" description="Helical" evidence="6">
    <location>
        <begin position="241"/>
        <end position="262"/>
    </location>
</feature>
<reference evidence="8" key="1">
    <citation type="submission" date="2018-05" db="EMBL/GenBank/DDBJ databases">
        <authorList>
            <person name="Lanie J.A."/>
            <person name="Ng W.-L."/>
            <person name="Kazmierczak K.M."/>
            <person name="Andrzejewski T.M."/>
            <person name="Davidsen T.M."/>
            <person name="Wayne K.J."/>
            <person name="Tettelin H."/>
            <person name="Glass J.I."/>
            <person name="Rusch D."/>
            <person name="Podicherti R."/>
            <person name="Tsui H.-C.T."/>
            <person name="Winkler M.E."/>
        </authorList>
    </citation>
    <scope>NUCLEOTIDE SEQUENCE</scope>
</reference>
<comment type="subcellular location">
    <subcellularLocation>
        <location evidence="1">Cell membrane</location>
        <topology evidence="1">Multi-pass membrane protein</topology>
    </subcellularLocation>
</comment>
<keyword evidence="4 6" id="KW-1133">Transmembrane helix</keyword>
<evidence type="ECO:0000256" key="6">
    <source>
        <dbReference type="SAM" id="Phobius"/>
    </source>
</evidence>
<evidence type="ECO:0000256" key="3">
    <source>
        <dbReference type="ARBA" id="ARBA00022692"/>
    </source>
</evidence>
<feature type="transmembrane region" description="Helical" evidence="6">
    <location>
        <begin position="96"/>
        <end position="117"/>
    </location>
</feature>
<feature type="non-terminal residue" evidence="8">
    <location>
        <position position="273"/>
    </location>
</feature>
<sequence>MSHTKANFLLLIASFIWGTAFISQAMGMDYIGPFTFSFARTFLGFLVVLPLAIIFEKNNFVKIFFNKNLLFISLTTGFVFFVGMNLQQYALLKSQVANASFLTTLYVPIVAIISRFIFKSPIYWMIWIAVVLSIYGSYLLTSNQSSEVQFSDGLLFLSALFFAFHIILIDVFMKKFNSPFCFASIQYIIVVILSLIVSLFFENPSLENLRLEWIEIVYCGLLSTGVAYTIQIIAQGKANPAPAAIILSMESVFATLAGWIIMDQYLDNYKIIG</sequence>
<dbReference type="PANTHER" id="PTHR42920:SF5">
    <property type="entry name" value="EAMA DOMAIN-CONTAINING PROTEIN"/>
    <property type="match status" value="1"/>
</dbReference>
<dbReference type="AlphaFoldDB" id="A0A382HA30"/>
<dbReference type="EMBL" id="UINC01059649">
    <property type="protein sequence ID" value="SVB83301.1"/>
    <property type="molecule type" value="Genomic_DNA"/>
</dbReference>
<dbReference type="InterPro" id="IPR037185">
    <property type="entry name" value="EmrE-like"/>
</dbReference>
<feature type="transmembrane region" description="Helical" evidence="6">
    <location>
        <begin position="153"/>
        <end position="173"/>
    </location>
</feature>
<dbReference type="GO" id="GO:0005886">
    <property type="term" value="C:plasma membrane"/>
    <property type="evidence" value="ECO:0007669"/>
    <property type="project" value="UniProtKB-SubCell"/>
</dbReference>
<name>A0A382HA30_9ZZZZ</name>
<evidence type="ECO:0000256" key="4">
    <source>
        <dbReference type="ARBA" id="ARBA00022989"/>
    </source>
</evidence>
<dbReference type="PANTHER" id="PTHR42920">
    <property type="entry name" value="OS03G0707200 PROTEIN-RELATED"/>
    <property type="match status" value="1"/>
</dbReference>
<accession>A0A382HA30</accession>
<evidence type="ECO:0000256" key="5">
    <source>
        <dbReference type="ARBA" id="ARBA00023136"/>
    </source>
</evidence>
<feature type="transmembrane region" description="Helical" evidence="6">
    <location>
        <begin position="37"/>
        <end position="56"/>
    </location>
</feature>
<feature type="transmembrane region" description="Helical" evidence="6">
    <location>
        <begin position="180"/>
        <end position="201"/>
    </location>
</feature>
<protein>
    <recommendedName>
        <fullName evidence="7">EamA domain-containing protein</fullName>
    </recommendedName>
</protein>
<feature type="transmembrane region" description="Helical" evidence="6">
    <location>
        <begin position="122"/>
        <end position="141"/>
    </location>
</feature>
<feature type="transmembrane region" description="Helical" evidence="6">
    <location>
        <begin position="213"/>
        <end position="234"/>
    </location>
</feature>
<proteinExistence type="predicted"/>
<gene>
    <name evidence="8" type="ORF">METZ01_LOCUS236155</name>
</gene>
<keyword evidence="2" id="KW-1003">Cell membrane</keyword>
<feature type="domain" description="EamA" evidence="7">
    <location>
        <begin position="5"/>
        <end position="141"/>
    </location>
</feature>
<dbReference type="InterPro" id="IPR051258">
    <property type="entry name" value="Diverse_Substrate_Transporter"/>
</dbReference>
<keyword evidence="5 6" id="KW-0472">Membrane</keyword>
<evidence type="ECO:0000259" key="7">
    <source>
        <dbReference type="Pfam" id="PF00892"/>
    </source>
</evidence>
<evidence type="ECO:0000256" key="2">
    <source>
        <dbReference type="ARBA" id="ARBA00022475"/>
    </source>
</evidence>
<evidence type="ECO:0000256" key="1">
    <source>
        <dbReference type="ARBA" id="ARBA00004651"/>
    </source>
</evidence>